<dbReference type="InterPro" id="IPR055247">
    <property type="entry name" value="InsJ-like_HTH"/>
</dbReference>
<gene>
    <name evidence="3" type="ORF">COD19_11655</name>
</gene>
<feature type="domain" description="Insertion element IS150 protein InsJ-like helix-turn-helix" evidence="2">
    <location>
        <begin position="10"/>
        <end position="55"/>
    </location>
</feature>
<dbReference type="InterPro" id="IPR002514">
    <property type="entry name" value="Transposase_8"/>
</dbReference>
<dbReference type="RefSeq" id="WP_088231275.1">
    <property type="nucleotide sequence ID" value="NZ_JARXKI010000026.1"/>
</dbReference>
<dbReference type="Pfam" id="PF13518">
    <property type="entry name" value="HTH_28"/>
    <property type="match status" value="1"/>
</dbReference>
<evidence type="ECO:0000259" key="2">
    <source>
        <dbReference type="Pfam" id="PF13518"/>
    </source>
</evidence>
<dbReference type="GO" id="GO:0006313">
    <property type="term" value="P:DNA transposition"/>
    <property type="evidence" value="ECO:0007669"/>
    <property type="project" value="InterPro"/>
</dbReference>
<dbReference type="AlphaFoldDB" id="A0A2A8ITH8"/>
<dbReference type="Pfam" id="PF01527">
    <property type="entry name" value="HTH_Tnp_1"/>
    <property type="match status" value="1"/>
</dbReference>
<evidence type="ECO:0000256" key="1">
    <source>
        <dbReference type="ARBA" id="ARBA00038232"/>
    </source>
</evidence>
<evidence type="ECO:0000313" key="4">
    <source>
        <dbReference type="Proteomes" id="UP000225766"/>
    </source>
</evidence>
<comment type="similarity">
    <text evidence="1">Belongs to the IS150/IS1296 orfA family.</text>
</comment>
<dbReference type="PANTHER" id="PTHR33795:SF1">
    <property type="entry name" value="INSERTION ELEMENT IS150 PROTEIN INSJ"/>
    <property type="match status" value="1"/>
</dbReference>
<dbReference type="InterPro" id="IPR052057">
    <property type="entry name" value="IS150/IS1296_orfA-like"/>
</dbReference>
<dbReference type="InterPro" id="IPR036388">
    <property type="entry name" value="WH-like_DNA-bd_sf"/>
</dbReference>
<name>A0A2A8ITH8_BACCE</name>
<dbReference type="OrthoDB" id="9797531at2"/>
<dbReference type="SUPFAM" id="SSF48295">
    <property type="entry name" value="TrpR-like"/>
    <property type="match status" value="2"/>
</dbReference>
<dbReference type="EMBL" id="NUMG01000011">
    <property type="protein sequence ID" value="PGU02443.1"/>
    <property type="molecule type" value="Genomic_DNA"/>
</dbReference>
<protein>
    <recommendedName>
        <fullName evidence="2">Insertion element IS150 protein InsJ-like helix-turn-helix domain-containing protein</fullName>
    </recommendedName>
</protein>
<dbReference type="GO" id="GO:0043565">
    <property type="term" value="F:sequence-specific DNA binding"/>
    <property type="evidence" value="ECO:0007669"/>
    <property type="project" value="InterPro"/>
</dbReference>
<organism evidence="3 4">
    <name type="scientific">Bacillus cereus</name>
    <dbReference type="NCBI Taxonomy" id="1396"/>
    <lineage>
        <taxon>Bacteria</taxon>
        <taxon>Bacillati</taxon>
        <taxon>Bacillota</taxon>
        <taxon>Bacilli</taxon>
        <taxon>Bacillales</taxon>
        <taxon>Bacillaceae</taxon>
        <taxon>Bacillus</taxon>
        <taxon>Bacillus cereus group</taxon>
    </lineage>
</organism>
<comment type="caution">
    <text evidence="3">The sequence shown here is derived from an EMBL/GenBank/DDBJ whole genome shotgun (WGS) entry which is preliminary data.</text>
</comment>
<dbReference type="Gene3D" id="1.10.10.10">
    <property type="entry name" value="Winged helix-like DNA-binding domain superfamily/Winged helix DNA-binding domain"/>
    <property type="match status" value="2"/>
</dbReference>
<dbReference type="Proteomes" id="UP000225766">
    <property type="component" value="Unassembled WGS sequence"/>
</dbReference>
<dbReference type="PANTHER" id="PTHR33795">
    <property type="entry name" value="INSERTION ELEMENT IS150 PROTEIN INSJ"/>
    <property type="match status" value="1"/>
</dbReference>
<sequence>MARMKYSKAEKLAILALYKDGHQSIADIADKFLIDPGTIRDWERRYEANGEDGLEEALSWKRYSKELKLAAVNDYLSGHYSLSKVIQKYNIYSTAILRKWIKKYNSHRELNITSFKSPLTAIAFF</sequence>
<proteinExistence type="inferred from homology"/>
<evidence type="ECO:0000313" key="3">
    <source>
        <dbReference type="EMBL" id="PGU02443.1"/>
    </source>
</evidence>
<accession>A0A2A8ITH8</accession>
<reference evidence="3 4" key="1">
    <citation type="submission" date="2017-09" db="EMBL/GenBank/DDBJ databases">
        <title>Large-scale bioinformatics analysis of Bacillus genomes uncovers conserved roles of natural products in bacterial physiology.</title>
        <authorList>
            <consortium name="Agbiome Team Llc"/>
            <person name="Bleich R.M."/>
            <person name="Grubbs K.J."/>
            <person name="Santa Maria K.C."/>
            <person name="Allen S.E."/>
            <person name="Farag S."/>
            <person name="Shank E.A."/>
            <person name="Bowers A."/>
        </authorList>
    </citation>
    <scope>NUCLEOTIDE SEQUENCE [LARGE SCALE GENOMIC DNA]</scope>
    <source>
        <strain evidence="3 4">AFS040105</strain>
    </source>
</reference>
<dbReference type="InterPro" id="IPR010921">
    <property type="entry name" value="Trp_repressor/repl_initiator"/>
</dbReference>
<dbReference type="GO" id="GO:0004803">
    <property type="term" value="F:transposase activity"/>
    <property type="evidence" value="ECO:0007669"/>
    <property type="project" value="InterPro"/>
</dbReference>